<dbReference type="InterPro" id="IPR013424">
    <property type="entry name" value="Ice-binding_C"/>
</dbReference>
<sequence length="223" mass="23531">MNIKTKIFTLLLLGLIWTNASFAGFIQPTSLISNAAGFYNTPSLLISDASGNGGVNYSAPGPSNGGGGTSWWTTADGSSGVVLTFDFSGSQSLDRLYLWDYYFHTPTNWNLSLFSGAGGTGTELMDFNFSVATGAFLTSTKHELDFADVNGALSGTLTTLNNSVQGVGLSELGFTTTTALQDLDITVVPEPSTFVLLGLGFVGIIGFGYRRYMKTLTAASFKS</sequence>
<keyword evidence="1" id="KW-1133">Transmembrane helix</keyword>
<keyword evidence="1" id="KW-0472">Membrane</keyword>
<dbReference type="Proteomes" id="UP000218542">
    <property type="component" value="Unassembled WGS sequence"/>
</dbReference>
<dbReference type="Pfam" id="PF07589">
    <property type="entry name" value="PEP-CTERM"/>
    <property type="match status" value="1"/>
</dbReference>
<dbReference type="NCBIfam" id="TIGR02595">
    <property type="entry name" value="PEP_CTERM"/>
    <property type="match status" value="1"/>
</dbReference>
<organism evidence="4 5">
    <name type="scientific">Candidatus Scalindua japonica</name>
    <dbReference type="NCBI Taxonomy" id="1284222"/>
    <lineage>
        <taxon>Bacteria</taxon>
        <taxon>Pseudomonadati</taxon>
        <taxon>Planctomycetota</taxon>
        <taxon>Candidatus Brocadiia</taxon>
        <taxon>Candidatus Brocadiales</taxon>
        <taxon>Candidatus Scalinduaceae</taxon>
        <taxon>Candidatus Scalindua</taxon>
    </lineage>
</organism>
<reference evidence="5" key="1">
    <citation type="journal article" date="2017" name="Environ. Microbiol. Rep.">
        <title>Genetic Diversity of Marine Anaerobic Ammonium-Oxidizing Bacteria as Revealed by Genomic and Proteomic Analyses of 'Candidatus Scalindua japonica'.</title>
        <authorList>
            <person name="Oshiki M."/>
            <person name="Mizuto K."/>
            <person name="Kimura Z."/>
            <person name="Kindaichi T."/>
            <person name="Satoh H."/>
            <person name="Okabe S."/>
        </authorList>
    </citation>
    <scope>NUCLEOTIDE SEQUENCE [LARGE SCALE GENOMIC DNA]</scope>
    <source>
        <strain evidence="5">husup-a2</strain>
    </source>
</reference>
<comment type="caution">
    <text evidence="4">The sequence shown here is derived from an EMBL/GenBank/DDBJ whole genome shotgun (WGS) entry which is preliminary data.</text>
</comment>
<dbReference type="RefSeq" id="WP_096896246.1">
    <property type="nucleotide sequence ID" value="NZ_BAOS01000045.1"/>
</dbReference>
<gene>
    <name evidence="4" type="ORF">SCALIN_C45_0006</name>
</gene>
<dbReference type="AlphaFoldDB" id="A0A286U3W6"/>
<feature type="signal peptide" evidence="2">
    <location>
        <begin position="1"/>
        <end position="23"/>
    </location>
</feature>
<name>A0A286U3W6_9BACT</name>
<dbReference type="EMBL" id="BAOS01000045">
    <property type="protein sequence ID" value="GAX62850.1"/>
    <property type="molecule type" value="Genomic_DNA"/>
</dbReference>
<feature type="domain" description="Ice-binding protein C-terminal" evidence="3">
    <location>
        <begin position="188"/>
        <end position="211"/>
    </location>
</feature>
<evidence type="ECO:0000256" key="2">
    <source>
        <dbReference type="SAM" id="SignalP"/>
    </source>
</evidence>
<accession>A0A286U3W6</accession>
<feature type="transmembrane region" description="Helical" evidence="1">
    <location>
        <begin position="194"/>
        <end position="212"/>
    </location>
</feature>
<dbReference type="GO" id="GO:0016740">
    <property type="term" value="F:transferase activity"/>
    <property type="evidence" value="ECO:0007669"/>
    <property type="project" value="UniProtKB-KW"/>
</dbReference>
<keyword evidence="5" id="KW-1185">Reference proteome</keyword>
<proteinExistence type="predicted"/>
<feature type="chain" id="PRO_5013148978" evidence="2">
    <location>
        <begin position="24"/>
        <end position="223"/>
    </location>
</feature>
<protein>
    <submittedName>
        <fullName evidence="4">Glycosyltransferase</fullName>
    </submittedName>
</protein>
<evidence type="ECO:0000256" key="1">
    <source>
        <dbReference type="SAM" id="Phobius"/>
    </source>
</evidence>
<keyword evidence="2" id="KW-0732">Signal</keyword>
<evidence type="ECO:0000313" key="4">
    <source>
        <dbReference type="EMBL" id="GAX62850.1"/>
    </source>
</evidence>
<evidence type="ECO:0000313" key="5">
    <source>
        <dbReference type="Proteomes" id="UP000218542"/>
    </source>
</evidence>
<evidence type="ECO:0000259" key="3">
    <source>
        <dbReference type="Pfam" id="PF07589"/>
    </source>
</evidence>
<keyword evidence="1" id="KW-0812">Transmembrane</keyword>
<keyword evidence="4" id="KW-0808">Transferase</keyword>